<evidence type="ECO:0000313" key="3">
    <source>
        <dbReference type="Proteomes" id="UP000320386"/>
    </source>
</evidence>
<evidence type="ECO:0000313" key="2">
    <source>
        <dbReference type="EMBL" id="QDU73020.1"/>
    </source>
</evidence>
<protein>
    <submittedName>
        <fullName evidence="2">tRNA threonylcarbamoyladenosine biosynthesis protein TsaB</fullName>
    </submittedName>
</protein>
<dbReference type="Proteomes" id="UP000320386">
    <property type="component" value="Chromosome"/>
</dbReference>
<dbReference type="GO" id="GO:0002949">
    <property type="term" value="P:tRNA threonylcarbamoyladenosine modification"/>
    <property type="evidence" value="ECO:0007669"/>
    <property type="project" value="InterPro"/>
</dbReference>
<dbReference type="AlphaFoldDB" id="A0A518C1C8"/>
<dbReference type="Pfam" id="PF00814">
    <property type="entry name" value="TsaD"/>
    <property type="match status" value="1"/>
</dbReference>
<dbReference type="InterPro" id="IPR000905">
    <property type="entry name" value="Gcp-like_dom"/>
</dbReference>
<sequence>MNADDPGLLLAIETSGRTASIAIGTDEQPLLVRSFEPARRHSVGLVPQLADAFHELSLNPGQLNTIALSTGPGSFTGLRVGFAVTQTLTLTTPARVVAIPTTHTLAHNAPPDARHIAVALNTKADNAWIAAYQRTGHTLTPTRQPHAGLLAELLANPQPDCLIAQTLPETITRNARDLGINLLLDQHATCSAAVVYQLGRAAAHAGDYSDPSALTPTYGRQPEAVSLWQQRKNP</sequence>
<keyword evidence="3" id="KW-1185">Reference proteome</keyword>
<dbReference type="InterPro" id="IPR022496">
    <property type="entry name" value="T6A_TsaB"/>
</dbReference>
<accession>A0A518C1C8</accession>
<name>A0A518C1C8_9BACT</name>
<dbReference type="EMBL" id="CP036280">
    <property type="protein sequence ID" value="QDU73020.1"/>
    <property type="molecule type" value="Genomic_DNA"/>
</dbReference>
<feature type="domain" description="Gcp-like" evidence="1">
    <location>
        <begin position="38"/>
        <end position="160"/>
    </location>
</feature>
<dbReference type="RefSeq" id="WP_145447161.1">
    <property type="nucleotide sequence ID" value="NZ_CP036280.1"/>
</dbReference>
<organism evidence="2 3">
    <name type="scientific">Mucisphaera calidilacus</name>
    <dbReference type="NCBI Taxonomy" id="2527982"/>
    <lineage>
        <taxon>Bacteria</taxon>
        <taxon>Pseudomonadati</taxon>
        <taxon>Planctomycetota</taxon>
        <taxon>Phycisphaerae</taxon>
        <taxon>Phycisphaerales</taxon>
        <taxon>Phycisphaeraceae</taxon>
        <taxon>Mucisphaera</taxon>
    </lineage>
</organism>
<dbReference type="OrthoDB" id="9784166at2"/>
<gene>
    <name evidence="2" type="primary">tsaB</name>
    <name evidence="2" type="ORF">Pan265_28980</name>
</gene>
<dbReference type="Gene3D" id="3.30.420.40">
    <property type="match status" value="2"/>
</dbReference>
<evidence type="ECO:0000259" key="1">
    <source>
        <dbReference type="Pfam" id="PF00814"/>
    </source>
</evidence>
<reference evidence="2 3" key="1">
    <citation type="submission" date="2019-02" db="EMBL/GenBank/DDBJ databases">
        <title>Deep-cultivation of Planctomycetes and their phenomic and genomic characterization uncovers novel biology.</title>
        <authorList>
            <person name="Wiegand S."/>
            <person name="Jogler M."/>
            <person name="Boedeker C."/>
            <person name="Pinto D."/>
            <person name="Vollmers J."/>
            <person name="Rivas-Marin E."/>
            <person name="Kohn T."/>
            <person name="Peeters S.H."/>
            <person name="Heuer A."/>
            <person name="Rast P."/>
            <person name="Oberbeckmann S."/>
            <person name="Bunk B."/>
            <person name="Jeske O."/>
            <person name="Meyerdierks A."/>
            <person name="Storesund J.E."/>
            <person name="Kallscheuer N."/>
            <person name="Luecker S."/>
            <person name="Lage O.M."/>
            <person name="Pohl T."/>
            <person name="Merkel B.J."/>
            <person name="Hornburger P."/>
            <person name="Mueller R.-W."/>
            <person name="Bruemmer F."/>
            <person name="Labrenz M."/>
            <person name="Spormann A.M."/>
            <person name="Op den Camp H."/>
            <person name="Overmann J."/>
            <person name="Amann R."/>
            <person name="Jetten M.S.M."/>
            <person name="Mascher T."/>
            <person name="Medema M.H."/>
            <person name="Devos D.P."/>
            <person name="Kaster A.-K."/>
            <person name="Ovreas L."/>
            <person name="Rohde M."/>
            <person name="Galperin M.Y."/>
            <person name="Jogler C."/>
        </authorList>
    </citation>
    <scope>NUCLEOTIDE SEQUENCE [LARGE SCALE GENOMIC DNA]</scope>
    <source>
        <strain evidence="2 3">Pan265</strain>
    </source>
</reference>
<dbReference type="NCBIfam" id="TIGR03725">
    <property type="entry name" value="T6A_YeaZ"/>
    <property type="match status" value="1"/>
</dbReference>
<dbReference type="InterPro" id="IPR043129">
    <property type="entry name" value="ATPase_NBD"/>
</dbReference>
<proteinExistence type="predicted"/>
<dbReference type="SUPFAM" id="SSF53067">
    <property type="entry name" value="Actin-like ATPase domain"/>
    <property type="match status" value="1"/>
</dbReference>
<dbReference type="KEGG" id="mcad:Pan265_28980"/>